<dbReference type="GO" id="GO:0003779">
    <property type="term" value="F:actin binding"/>
    <property type="evidence" value="ECO:0007669"/>
    <property type="project" value="InterPro"/>
</dbReference>
<feature type="compositionally biased region" description="Polar residues" evidence="3">
    <location>
        <begin position="317"/>
        <end position="329"/>
    </location>
</feature>
<feature type="compositionally biased region" description="Basic and acidic residues" evidence="3">
    <location>
        <begin position="729"/>
        <end position="750"/>
    </location>
</feature>
<evidence type="ECO:0000313" key="6">
    <source>
        <dbReference type="Proteomes" id="UP001141552"/>
    </source>
</evidence>
<keyword evidence="1 2" id="KW-0175">Coiled coil</keyword>
<gene>
    <name evidence="5" type="ORF">Tsubulata_002684</name>
</gene>
<feature type="compositionally biased region" description="Polar residues" evidence="3">
    <location>
        <begin position="869"/>
        <end position="883"/>
    </location>
</feature>
<feature type="region of interest" description="Disordered" evidence="3">
    <location>
        <begin position="110"/>
        <end position="134"/>
    </location>
</feature>
<comment type="caution">
    <text evidence="5">The sequence shown here is derived from an EMBL/GenBank/DDBJ whole genome shotgun (WGS) entry which is preliminary data.</text>
</comment>
<feature type="compositionally biased region" description="Basic and acidic residues" evidence="3">
    <location>
        <begin position="525"/>
        <end position="608"/>
    </location>
</feature>
<feature type="region of interest" description="Disordered" evidence="3">
    <location>
        <begin position="467"/>
        <end position="783"/>
    </location>
</feature>
<feature type="coiled-coil region" evidence="2">
    <location>
        <begin position="377"/>
        <end position="446"/>
    </location>
</feature>
<feature type="compositionally biased region" description="Basic and acidic residues" evidence="3">
    <location>
        <begin position="684"/>
        <end position="714"/>
    </location>
</feature>
<keyword evidence="6" id="KW-1185">Reference proteome</keyword>
<evidence type="ECO:0000259" key="4">
    <source>
        <dbReference type="PROSITE" id="PS51774"/>
    </source>
</evidence>
<dbReference type="PROSITE" id="PS51774">
    <property type="entry name" value="NAB"/>
    <property type="match status" value="1"/>
</dbReference>
<proteinExistence type="predicted"/>
<dbReference type="Pfam" id="PF24918">
    <property type="entry name" value="NET2A_C"/>
    <property type="match status" value="1"/>
</dbReference>
<dbReference type="InterPro" id="IPR056888">
    <property type="entry name" value="NET2A-D/KIP1-like_dom"/>
</dbReference>
<reference evidence="5" key="1">
    <citation type="submission" date="2022-02" db="EMBL/GenBank/DDBJ databases">
        <authorList>
            <person name="Henning P.M."/>
            <person name="McCubbin A.G."/>
            <person name="Shore J.S."/>
        </authorList>
    </citation>
    <scope>NUCLEOTIDE SEQUENCE</scope>
    <source>
        <strain evidence="5">F60SS</strain>
        <tissue evidence="5">Leaves</tissue>
    </source>
</reference>
<feature type="region of interest" description="Disordered" evidence="3">
    <location>
        <begin position="861"/>
        <end position="884"/>
    </location>
</feature>
<feature type="compositionally biased region" description="Polar residues" evidence="3">
    <location>
        <begin position="667"/>
        <end position="683"/>
    </location>
</feature>
<evidence type="ECO:0000256" key="3">
    <source>
        <dbReference type="SAM" id="MobiDB-lite"/>
    </source>
</evidence>
<feature type="coiled-coil region" evidence="2">
    <location>
        <begin position="924"/>
        <end position="958"/>
    </location>
</feature>
<reference evidence="5" key="2">
    <citation type="journal article" date="2023" name="Plants (Basel)">
        <title>Annotation of the Turnera subulata (Passifloraceae) Draft Genome Reveals the S-Locus Evolved after the Divergence of Turneroideae from Passifloroideae in a Stepwise Manner.</title>
        <authorList>
            <person name="Henning P.M."/>
            <person name="Roalson E.H."/>
            <person name="Mir W."/>
            <person name="McCubbin A.G."/>
            <person name="Shore J.S."/>
        </authorList>
    </citation>
    <scope>NUCLEOTIDE SEQUENCE</scope>
    <source>
        <strain evidence="5">F60SS</strain>
    </source>
</reference>
<feature type="domain" description="NAB" evidence="4">
    <location>
        <begin position="10"/>
        <end position="90"/>
    </location>
</feature>
<evidence type="ECO:0000256" key="1">
    <source>
        <dbReference type="ARBA" id="ARBA00023054"/>
    </source>
</evidence>
<evidence type="ECO:0000256" key="2">
    <source>
        <dbReference type="SAM" id="Coils"/>
    </source>
</evidence>
<feature type="compositionally biased region" description="Basic and acidic residues" evidence="3">
    <location>
        <begin position="636"/>
        <end position="656"/>
    </location>
</feature>
<accession>A0A9Q0F751</accession>
<feature type="compositionally biased region" description="Basic and acidic residues" evidence="3">
    <location>
        <begin position="758"/>
        <end position="769"/>
    </location>
</feature>
<feature type="compositionally biased region" description="Basic residues" evidence="3">
    <location>
        <begin position="476"/>
        <end position="485"/>
    </location>
</feature>
<dbReference type="AlphaFoldDB" id="A0A9Q0F751"/>
<sequence length="1135" mass="129147">MLQRAASNAYSWWWASHIRTKQSKWLEQNLQDMEEKVQTVMKLIEEDGDSFRKRAEMYYKKRPELIHFVEESYRAYRALAERYDHISTELQNANNTIAYVFPEQVQFAMEDDEDEGPPRFPRKASADSSKVSIPKVPNLPKELKGIFSTATKKMQPKNRKPTQAAAKGTASKSGLSKADGLKEIDKMQKQILGLQTEKEFAKSSYEGGLAKYWEIDSQIKVMQEKVCNLQDEFGAGSVIEDDEARTLMASAALKSCQETLSQLEKKQEKSEQEAAVERKRITNLKQKLKSLKDEVSNGENDQVKPQAVDGSAEVVEQQKSSDQEGSSDTQVREELESLRKRITEQFEVGSNSSVTVTQLVEKIDALVVKVISIESSVSSQTALIQRLKAEIDELQAQIRALEDDKAALIGGKKDTSNKMKVMEEKLHEIEHLNQKVEDQNISLQTQFTEARCNLDQLSQKLHDVKPDDDLVDIKPKKEKRKKGKKISYTPVYTQDAVQNVKPEKEVKVSGSQTDDAPKEAQNVKSGKEEVDHRQEDDRDKGVQNVKPEKEVKVSDNQPDGDKEVQKLKPDELKVSDSQCDRDKEVHNLKPEEELKVSDSQRDGEKEVQKVQPQEKLMVSHSQRDNDKELQNVQPEEELKVSARQHDDDDGHKEKQNVKPTDQIKAAESSQQSGGSVAESLSTELKQEEGKLEHSGGFRKAVAEKTEEHGLRSSEENQGGCASLPQTANDTRDSAEPTERFDKRASSRKLNDSAQVEESFDKRASSKRLNDSVGEAQNVAVDQDDEPDWKELYMKGMENREQTLLAEYTVVLRNFKEVKKKLAETQNKGDSLFEVMLQLKELKSSNEKKDEQIRNLNKKLSLLQAGQGGDNESSKSTVTESPTTIEKDDIQLMLERVENMSEVEMKFRANIDEVLEENLDFWLRFSNTFQQIQRFETEIEDLQSEVNKLESKRRQEGGSGSSKYYLKSDARPLYRHLREINTELTVWLEKGMLLKDEVKSRFSSLCAIQEEITAALKESAEDDDFKFTSYQAAKFQGEILNMKQENKKVADELQAGLDHIASLQLEVDRSLAKLNDDFKLSEPKPSQLEHSESRSRVPLRSFIFGIKQKKQKHSILACVHPALQKKYNGFKSGMHL</sequence>
<dbReference type="Pfam" id="PF25014">
    <property type="entry name" value="NET2A"/>
    <property type="match status" value="1"/>
</dbReference>
<dbReference type="Proteomes" id="UP001141552">
    <property type="component" value="Unassembled WGS sequence"/>
</dbReference>
<feature type="region of interest" description="Disordered" evidence="3">
    <location>
        <begin position="292"/>
        <end position="334"/>
    </location>
</feature>
<dbReference type="EMBL" id="JAKUCV010006932">
    <property type="protein sequence ID" value="KAJ4825339.1"/>
    <property type="molecule type" value="Genomic_DNA"/>
</dbReference>
<dbReference type="Pfam" id="PF07765">
    <property type="entry name" value="KIP1"/>
    <property type="match status" value="1"/>
</dbReference>
<evidence type="ECO:0000313" key="5">
    <source>
        <dbReference type="EMBL" id="KAJ4825339.1"/>
    </source>
</evidence>
<dbReference type="OrthoDB" id="616075at2759"/>
<feature type="region of interest" description="Disordered" evidence="3">
    <location>
        <begin position="148"/>
        <end position="180"/>
    </location>
</feature>
<name>A0A9Q0F751_9ROSI</name>
<dbReference type="InterPro" id="IPR056889">
    <property type="entry name" value="NET2A-D/KIP1-like_C"/>
</dbReference>
<organism evidence="5 6">
    <name type="scientific">Turnera subulata</name>
    <dbReference type="NCBI Taxonomy" id="218843"/>
    <lineage>
        <taxon>Eukaryota</taxon>
        <taxon>Viridiplantae</taxon>
        <taxon>Streptophyta</taxon>
        <taxon>Embryophyta</taxon>
        <taxon>Tracheophyta</taxon>
        <taxon>Spermatophyta</taxon>
        <taxon>Magnoliopsida</taxon>
        <taxon>eudicotyledons</taxon>
        <taxon>Gunneridae</taxon>
        <taxon>Pentapetalae</taxon>
        <taxon>rosids</taxon>
        <taxon>fabids</taxon>
        <taxon>Malpighiales</taxon>
        <taxon>Passifloraceae</taxon>
        <taxon>Turnera</taxon>
    </lineage>
</organism>
<dbReference type="InterPro" id="IPR011684">
    <property type="entry name" value="NAB"/>
</dbReference>
<protein>
    <recommendedName>
        <fullName evidence="4">NAB domain-containing protein</fullName>
    </recommendedName>
</protein>
<dbReference type="PANTHER" id="PTHR31631:SF0">
    <property type="entry name" value="PROTEIN NETWORKED 2D"/>
    <property type="match status" value="1"/>
</dbReference>
<dbReference type="PANTHER" id="PTHR31631">
    <property type="entry name" value="PROTEIN NETWORKED 2D"/>
    <property type="match status" value="1"/>
</dbReference>